<dbReference type="OrthoDB" id="5215911at2759"/>
<feature type="region of interest" description="Disordered" evidence="1">
    <location>
        <begin position="138"/>
        <end position="176"/>
    </location>
</feature>
<sequence>MALQTRRYVPPALRRAIAQMPASTTDLNVIRSLLRQLHDMIDSRDRKLLLSRLRSLITPDGRTLFEYHAISLLQATLEQREEWKWFVPQLRTMWQHILVSNWQQDVWTSWTDQLLIGLDRNEFNALVHFVLPDTNNHKPGRSTTMPLSGRLKKASSTSPMLRRPSWLRSSPPSISRRSPKRLYYLQADSRKRWFVGLAIPSILRGIRARIEKMPDMILQGRNDGVRINFDLDASDITGIKTRLSILCGLKGVRPRGLISAGRYDKEDPRDGCEWLLRTLVRWNTNAFTDVPGALMLDTDLIPKIEAESHTFHHNSCLRWLGLKLMRFDVLTSDNSEKIVQYLMDELRKHALKVATSGRKLAPRAQEIIDTLQGKDDARGSNWKYSLLGSDNPRHGFASMLRGCFDRPDLQSE</sequence>
<dbReference type="HOGENOM" id="CLU_667353_0_0_1"/>
<reference evidence="2 3" key="2">
    <citation type="journal article" date="2012" name="PLoS Pathog.">
        <title>Diverse lifestyles and strategies of plant pathogenesis encoded in the genomes of eighteen Dothideomycetes fungi.</title>
        <authorList>
            <person name="Ohm R.A."/>
            <person name="Feau N."/>
            <person name="Henrissat B."/>
            <person name="Schoch C.L."/>
            <person name="Horwitz B.A."/>
            <person name="Barry K.W."/>
            <person name="Condon B.J."/>
            <person name="Copeland A.C."/>
            <person name="Dhillon B."/>
            <person name="Glaser F."/>
            <person name="Hesse C.N."/>
            <person name="Kosti I."/>
            <person name="LaButti K."/>
            <person name="Lindquist E.A."/>
            <person name="Lucas S."/>
            <person name="Salamov A.A."/>
            <person name="Bradshaw R.E."/>
            <person name="Ciuffetti L."/>
            <person name="Hamelin R.C."/>
            <person name="Kema G.H.J."/>
            <person name="Lawrence C."/>
            <person name="Scott J.A."/>
            <person name="Spatafora J.W."/>
            <person name="Turgeon B.G."/>
            <person name="de Wit P.J.G.M."/>
            <person name="Zhong S."/>
            <person name="Goodwin S.B."/>
            <person name="Grigoriev I.V."/>
        </authorList>
    </citation>
    <scope>NUCLEOTIDE SEQUENCE [LARGE SCALE GENOMIC DNA]</scope>
    <source>
        <strain evidence="3">NZE10 / CBS 128990</strain>
    </source>
</reference>
<dbReference type="AlphaFoldDB" id="N1PJU1"/>
<reference evidence="3" key="1">
    <citation type="journal article" date="2012" name="PLoS Genet.">
        <title>The genomes of the fungal plant pathogens Cladosporium fulvum and Dothistroma septosporum reveal adaptation to different hosts and lifestyles but also signatures of common ancestry.</title>
        <authorList>
            <person name="de Wit P.J.G.M."/>
            <person name="van der Burgt A."/>
            <person name="Oekmen B."/>
            <person name="Stergiopoulos I."/>
            <person name="Abd-Elsalam K.A."/>
            <person name="Aerts A.L."/>
            <person name="Bahkali A.H."/>
            <person name="Beenen H.G."/>
            <person name="Chettri P."/>
            <person name="Cox M.P."/>
            <person name="Datema E."/>
            <person name="de Vries R.P."/>
            <person name="Dhillon B."/>
            <person name="Ganley A.R."/>
            <person name="Griffiths S.A."/>
            <person name="Guo Y."/>
            <person name="Hamelin R.C."/>
            <person name="Henrissat B."/>
            <person name="Kabir M.S."/>
            <person name="Jashni M.K."/>
            <person name="Kema G."/>
            <person name="Klaubauf S."/>
            <person name="Lapidus A."/>
            <person name="Levasseur A."/>
            <person name="Lindquist E."/>
            <person name="Mehrabi R."/>
            <person name="Ohm R.A."/>
            <person name="Owen T.J."/>
            <person name="Salamov A."/>
            <person name="Schwelm A."/>
            <person name="Schijlen E."/>
            <person name="Sun H."/>
            <person name="van den Burg H.A."/>
            <person name="van Ham R.C.H.J."/>
            <person name="Zhang S."/>
            <person name="Goodwin S.B."/>
            <person name="Grigoriev I.V."/>
            <person name="Collemare J."/>
            <person name="Bradshaw R.E."/>
        </authorList>
    </citation>
    <scope>NUCLEOTIDE SEQUENCE [LARGE SCALE GENOMIC DNA]</scope>
    <source>
        <strain evidence="3">NZE10 / CBS 128990</strain>
    </source>
</reference>
<gene>
    <name evidence="2" type="ORF">DOTSEDRAFT_36267</name>
</gene>
<evidence type="ECO:0000313" key="2">
    <source>
        <dbReference type="EMBL" id="EME42389.1"/>
    </source>
</evidence>
<feature type="compositionally biased region" description="Low complexity" evidence="1">
    <location>
        <begin position="158"/>
        <end position="176"/>
    </location>
</feature>
<name>N1PJU1_DOTSN</name>
<dbReference type="Proteomes" id="UP000016933">
    <property type="component" value="Unassembled WGS sequence"/>
</dbReference>
<dbReference type="EMBL" id="KB446541">
    <property type="protein sequence ID" value="EME42389.1"/>
    <property type="molecule type" value="Genomic_DNA"/>
</dbReference>
<evidence type="ECO:0000256" key="1">
    <source>
        <dbReference type="SAM" id="MobiDB-lite"/>
    </source>
</evidence>
<evidence type="ECO:0000313" key="3">
    <source>
        <dbReference type="Proteomes" id="UP000016933"/>
    </source>
</evidence>
<protein>
    <submittedName>
        <fullName evidence="2">Uncharacterized protein</fullName>
    </submittedName>
</protein>
<organism evidence="2 3">
    <name type="scientific">Dothistroma septosporum (strain NZE10 / CBS 128990)</name>
    <name type="common">Red band needle blight fungus</name>
    <name type="synonym">Mycosphaerella pini</name>
    <dbReference type="NCBI Taxonomy" id="675120"/>
    <lineage>
        <taxon>Eukaryota</taxon>
        <taxon>Fungi</taxon>
        <taxon>Dikarya</taxon>
        <taxon>Ascomycota</taxon>
        <taxon>Pezizomycotina</taxon>
        <taxon>Dothideomycetes</taxon>
        <taxon>Dothideomycetidae</taxon>
        <taxon>Mycosphaerellales</taxon>
        <taxon>Mycosphaerellaceae</taxon>
        <taxon>Dothistroma</taxon>
    </lineage>
</organism>
<keyword evidence="3" id="KW-1185">Reference proteome</keyword>
<accession>N1PJU1</accession>
<proteinExistence type="predicted"/>